<dbReference type="InterPro" id="IPR001279">
    <property type="entry name" value="Metallo-B-lactamas"/>
</dbReference>
<gene>
    <name evidence="2" type="ORF">DFW101_1283</name>
</gene>
<evidence type="ECO:0000313" key="3">
    <source>
        <dbReference type="Proteomes" id="UP000004662"/>
    </source>
</evidence>
<evidence type="ECO:0000313" key="2">
    <source>
        <dbReference type="EMBL" id="EHJ47293.1"/>
    </source>
</evidence>
<dbReference type="AlphaFoldDB" id="G7Q6C0"/>
<accession>G7Q6C0</accession>
<dbReference type="PANTHER" id="PTHR46018">
    <property type="entry name" value="ZINC PHOSPHODIESTERASE ELAC PROTEIN 1"/>
    <property type="match status" value="1"/>
</dbReference>
<dbReference type="InterPro" id="IPR036866">
    <property type="entry name" value="RibonucZ/Hydroxyglut_hydro"/>
</dbReference>
<sequence length="268" mass="28054">MRVVFVGVGEAFDETLPNTSLWVEAPATAGTTGTADAGRRRTVLLDCGFTAAAALFACPALTEADRATGPEAVWISHFHGDHYFGLPYLLARWHEAGRTAPLAVWGGAGAEGRLPAVVDLAYPSLRAKLTFPLCFAAVRPGEDFSLAGLAARTAVTGHGAPCLALRLETGAGTLYYSGDGAPTEACRELARGCDLVVQEAYGLGAGIAGHGSVAEALEAARTAGAGTLALVHVRRELRREQAGEIRRLVKDSEVRAYLPEPGEIFVVN</sequence>
<dbReference type="eggNOG" id="COG1234">
    <property type="taxonomic scope" value="Bacteria"/>
</dbReference>
<dbReference type="Gene3D" id="3.60.15.10">
    <property type="entry name" value="Ribonuclease Z/Hydroxyacylglutathione hydrolase-like"/>
    <property type="match status" value="1"/>
</dbReference>
<dbReference type="SUPFAM" id="SSF56281">
    <property type="entry name" value="Metallo-hydrolase/oxidoreductase"/>
    <property type="match status" value="1"/>
</dbReference>
<name>G7Q6C0_9BACT</name>
<protein>
    <submittedName>
        <fullName evidence="2">Beta-lactamase domain protein</fullName>
    </submittedName>
</protein>
<dbReference type="PANTHER" id="PTHR46018:SF7">
    <property type="entry name" value="RIBONUCLEASE Z"/>
    <property type="match status" value="1"/>
</dbReference>
<dbReference type="Proteomes" id="UP000004662">
    <property type="component" value="Chromosome"/>
</dbReference>
<dbReference type="Pfam" id="PF12706">
    <property type="entry name" value="Lactamase_B_2"/>
    <property type="match status" value="1"/>
</dbReference>
<dbReference type="SMART" id="SM00849">
    <property type="entry name" value="Lactamase_B"/>
    <property type="match status" value="1"/>
</dbReference>
<dbReference type="RefSeq" id="WP_009180701.1">
    <property type="nucleotide sequence ID" value="NZ_CM001368.1"/>
</dbReference>
<dbReference type="STRING" id="694327.DFW101_1283"/>
<feature type="domain" description="Metallo-beta-lactamase" evidence="1">
    <location>
        <begin position="30"/>
        <end position="232"/>
    </location>
</feature>
<dbReference type="OrthoDB" id="9800940at2"/>
<reference evidence="3" key="1">
    <citation type="journal article" date="2015" name="Genome Announc.">
        <title>High-Quality Draft Genome Sequence of Desulfovibrio carbinoliphilus FW-101-2B, an Organic Acid-Oxidizing Sulfate-Reducing Bacterium Isolated from Uranium(VI)-Contaminated Groundwater.</title>
        <authorList>
            <person name="Ramsay B.D."/>
            <person name="Hwang C."/>
            <person name="Woo H.L."/>
            <person name="Carroll S.L."/>
            <person name="Lucas S."/>
            <person name="Han J."/>
            <person name="Lapidus A.L."/>
            <person name="Cheng J.F."/>
            <person name="Goodwin L.A."/>
            <person name="Pitluck S."/>
            <person name="Peters L."/>
            <person name="Chertkov O."/>
            <person name="Held B."/>
            <person name="Detter J.C."/>
            <person name="Han C.S."/>
            <person name="Tapia R."/>
            <person name="Land M.L."/>
            <person name="Hauser L.J."/>
            <person name="Kyrpides N.C."/>
            <person name="Ivanova N.N."/>
            <person name="Mikhailova N."/>
            <person name="Pagani I."/>
            <person name="Woyke T."/>
            <person name="Arkin A.P."/>
            <person name="Dehal P."/>
            <person name="Chivian D."/>
            <person name="Criddle C.S."/>
            <person name="Wu W."/>
            <person name="Chakraborty R."/>
            <person name="Hazen T.C."/>
            <person name="Fields M.W."/>
        </authorList>
    </citation>
    <scope>NUCLEOTIDE SEQUENCE [LARGE SCALE GENOMIC DNA]</scope>
    <source>
        <strain evidence="3">FW-101-2B</strain>
    </source>
</reference>
<keyword evidence="3" id="KW-1185">Reference proteome</keyword>
<organism evidence="2 3">
    <name type="scientific">Solidesulfovibrio carbinoliphilus subsp. oakridgensis</name>
    <dbReference type="NCBI Taxonomy" id="694327"/>
    <lineage>
        <taxon>Bacteria</taxon>
        <taxon>Pseudomonadati</taxon>
        <taxon>Thermodesulfobacteriota</taxon>
        <taxon>Desulfovibrionia</taxon>
        <taxon>Desulfovibrionales</taxon>
        <taxon>Desulfovibrionaceae</taxon>
        <taxon>Solidesulfovibrio</taxon>
    </lineage>
</organism>
<dbReference type="HOGENOM" id="CLU_031317_3_2_7"/>
<dbReference type="GO" id="GO:0042781">
    <property type="term" value="F:3'-tRNA processing endoribonuclease activity"/>
    <property type="evidence" value="ECO:0007669"/>
    <property type="project" value="TreeGrafter"/>
</dbReference>
<evidence type="ECO:0000259" key="1">
    <source>
        <dbReference type="SMART" id="SM00849"/>
    </source>
</evidence>
<dbReference type="EMBL" id="CM001368">
    <property type="protein sequence ID" value="EHJ47293.1"/>
    <property type="molecule type" value="Genomic_DNA"/>
</dbReference>
<proteinExistence type="predicted"/>